<dbReference type="Pfam" id="PF00664">
    <property type="entry name" value="ABC_membrane"/>
    <property type="match status" value="1"/>
</dbReference>
<keyword evidence="13" id="KW-1185">Reference proteome</keyword>
<dbReference type="InterPro" id="IPR039421">
    <property type="entry name" value="Type_1_exporter"/>
</dbReference>
<dbReference type="STRING" id="588581.Cpap_3844"/>
<keyword evidence="8 9" id="KW-0472">Membrane</keyword>
<feature type="domain" description="ABC transmembrane type-1" evidence="11">
    <location>
        <begin position="23"/>
        <end position="304"/>
    </location>
</feature>
<evidence type="ECO:0000256" key="4">
    <source>
        <dbReference type="ARBA" id="ARBA00022692"/>
    </source>
</evidence>
<evidence type="ECO:0000313" key="12">
    <source>
        <dbReference type="EMBL" id="EGD49411.1"/>
    </source>
</evidence>
<dbReference type="Gene3D" id="1.20.1560.10">
    <property type="entry name" value="ABC transporter type 1, transmembrane domain"/>
    <property type="match status" value="1"/>
</dbReference>
<evidence type="ECO:0000259" key="10">
    <source>
        <dbReference type="PROSITE" id="PS50893"/>
    </source>
</evidence>
<organism evidence="12 13">
    <name type="scientific">Ruminiclostridium papyrosolvens DSM 2782</name>
    <dbReference type="NCBI Taxonomy" id="588581"/>
    <lineage>
        <taxon>Bacteria</taxon>
        <taxon>Bacillati</taxon>
        <taxon>Bacillota</taxon>
        <taxon>Clostridia</taxon>
        <taxon>Eubacteriales</taxon>
        <taxon>Oscillospiraceae</taxon>
        <taxon>Ruminiclostridium</taxon>
    </lineage>
</organism>
<feature type="domain" description="ABC transporter" evidence="10">
    <location>
        <begin position="334"/>
        <end position="572"/>
    </location>
</feature>
<evidence type="ECO:0000256" key="1">
    <source>
        <dbReference type="ARBA" id="ARBA00004651"/>
    </source>
</evidence>
<dbReference type="FunFam" id="3.40.50.300:FF:000221">
    <property type="entry name" value="Multidrug ABC transporter ATP-binding protein"/>
    <property type="match status" value="1"/>
</dbReference>
<dbReference type="GO" id="GO:0016887">
    <property type="term" value="F:ATP hydrolysis activity"/>
    <property type="evidence" value="ECO:0007669"/>
    <property type="project" value="InterPro"/>
</dbReference>
<keyword evidence="5" id="KW-0547">Nucleotide-binding</keyword>
<dbReference type="PROSITE" id="PS50893">
    <property type="entry name" value="ABC_TRANSPORTER_2"/>
    <property type="match status" value="1"/>
</dbReference>
<dbReference type="RefSeq" id="WP_004616075.1">
    <property type="nucleotide sequence ID" value="NZ_ACXX02000001.1"/>
</dbReference>
<feature type="transmembrane region" description="Helical" evidence="9">
    <location>
        <begin position="55"/>
        <end position="75"/>
    </location>
</feature>
<evidence type="ECO:0000313" key="13">
    <source>
        <dbReference type="Proteomes" id="UP000003860"/>
    </source>
</evidence>
<evidence type="ECO:0000256" key="6">
    <source>
        <dbReference type="ARBA" id="ARBA00022840"/>
    </source>
</evidence>
<dbReference type="InterPro" id="IPR011527">
    <property type="entry name" value="ABC1_TM_dom"/>
</dbReference>
<comment type="subcellular location">
    <subcellularLocation>
        <location evidence="1">Cell membrane</location>
        <topology evidence="1">Multi-pass membrane protein</topology>
    </subcellularLocation>
</comment>
<evidence type="ECO:0000259" key="11">
    <source>
        <dbReference type="PROSITE" id="PS50929"/>
    </source>
</evidence>
<feature type="transmembrane region" description="Helical" evidence="9">
    <location>
        <begin position="20"/>
        <end position="43"/>
    </location>
</feature>
<accession>F1T7G3</accession>
<keyword evidence="4 9" id="KW-0812">Transmembrane</keyword>
<feature type="transmembrane region" description="Helical" evidence="9">
    <location>
        <begin position="143"/>
        <end position="175"/>
    </location>
</feature>
<dbReference type="InterPro" id="IPR036640">
    <property type="entry name" value="ABC1_TM_sf"/>
</dbReference>
<comment type="caution">
    <text evidence="12">The sequence shown here is derived from an EMBL/GenBank/DDBJ whole genome shotgun (WGS) entry which is preliminary data.</text>
</comment>
<dbReference type="SUPFAM" id="SSF90123">
    <property type="entry name" value="ABC transporter transmembrane region"/>
    <property type="match status" value="1"/>
</dbReference>
<keyword evidence="7 9" id="KW-1133">Transmembrane helix</keyword>
<dbReference type="InterPro" id="IPR017871">
    <property type="entry name" value="ABC_transporter-like_CS"/>
</dbReference>
<dbReference type="PANTHER" id="PTHR24221">
    <property type="entry name" value="ATP-BINDING CASSETTE SUB-FAMILY B"/>
    <property type="match status" value="1"/>
</dbReference>
<dbReference type="PROSITE" id="PS00211">
    <property type="entry name" value="ABC_TRANSPORTER_1"/>
    <property type="match status" value="1"/>
</dbReference>
<reference evidence="12" key="1">
    <citation type="submission" date="2009-07" db="EMBL/GenBank/DDBJ databases">
        <authorList>
            <consortium name="US DOE Joint Genome Institute (JGI-PGF)"/>
            <person name="Lucas S."/>
            <person name="Copeland A."/>
            <person name="Lapidus A."/>
            <person name="Glavina del Rio T."/>
            <person name="Tice H."/>
            <person name="Bruce D."/>
            <person name="Goodwin L."/>
            <person name="Pitluck S."/>
            <person name="Larimer F."/>
            <person name="Land M.L."/>
            <person name="Mouttaki H."/>
            <person name="He Z."/>
            <person name="Zhou J."/>
            <person name="Hemme C.L."/>
        </authorList>
    </citation>
    <scope>NUCLEOTIDE SEQUENCE [LARGE SCALE GENOMIC DNA]</scope>
    <source>
        <strain evidence="12">DSM 2782</strain>
    </source>
</reference>
<proteinExistence type="predicted"/>
<dbReference type="GO" id="GO:0005524">
    <property type="term" value="F:ATP binding"/>
    <property type="evidence" value="ECO:0007669"/>
    <property type="project" value="UniProtKB-KW"/>
</dbReference>
<dbReference type="GO" id="GO:0005886">
    <property type="term" value="C:plasma membrane"/>
    <property type="evidence" value="ECO:0007669"/>
    <property type="project" value="UniProtKB-SubCell"/>
</dbReference>
<dbReference type="Pfam" id="PF00005">
    <property type="entry name" value="ABC_tran"/>
    <property type="match status" value="1"/>
</dbReference>
<evidence type="ECO:0000256" key="8">
    <source>
        <dbReference type="ARBA" id="ARBA00023136"/>
    </source>
</evidence>
<gene>
    <name evidence="12" type="ORF">Cpap_3844</name>
</gene>
<evidence type="ECO:0000256" key="3">
    <source>
        <dbReference type="ARBA" id="ARBA00022475"/>
    </source>
</evidence>
<dbReference type="SUPFAM" id="SSF52540">
    <property type="entry name" value="P-loop containing nucleoside triphosphate hydrolases"/>
    <property type="match status" value="1"/>
</dbReference>
<dbReference type="Proteomes" id="UP000003860">
    <property type="component" value="Unassembled WGS sequence"/>
</dbReference>
<dbReference type="InterPro" id="IPR003439">
    <property type="entry name" value="ABC_transporter-like_ATP-bd"/>
</dbReference>
<keyword evidence="3" id="KW-1003">Cell membrane</keyword>
<dbReference type="InterPro" id="IPR003593">
    <property type="entry name" value="AAA+_ATPase"/>
</dbReference>
<dbReference type="EMBL" id="ACXX02000001">
    <property type="protein sequence ID" value="EGD49411.1"/>
    <property type="molecule type" value="Genomic_DNA"/>
</dbReference>
<dbReference type="SMART" id="SM00382">
    <property type="entry name" value="AAA"/>
    <property type="match status" value="1"/>
</dbReference>
<dbReference type="PROSITE" id="PS50929">
    <property type="entry name" value="ABC_TM1F"/>
    <property type="match status" value="1"/>
</dbReference>
<sequence>MNKVFSNLSWVLSKIEKIKIKIAIIILLSLAFAFITLSEVFVLQSIINSVLDNQLHTTVVLALSLAGILIAKGIFPSIMEYFGLKLLQIPLVDNLTKMVLSAVYAMPLGKLKETSNATYVDVLTQDIQAIGSGIKQKTQSISFVVQMLVLMFLLGRISIYILLITVVLGGLYLLIGKIFTEKFLVAMDDYFVDVTLIHKVTEEGVAATREVLAYNRAKWEKDRRIRVFDRYYVKAKKLKNMENLQFLTTNIIKWTLMVFFLLYGGYLVINSSMSIAVYVAIYRYCDLFLNSAEVVYNEATDLSKIVAKISRVQKLTYDTEKPESCANIGKIKTIEFCNVSFKYDDNSKEEVLRDVSFKIEGKKKIAIVGPSGGGKSTIIKLLLSIIKPTGGTIKVNGIDLSTIDSDEWIGKKTAICFQDTFLFADTIRNNILFGYDTADEKIVEVCKKVCFYDFIKKQEAGLSTEIGDRGITLSGGERQRLALARLFTKDVDIYILDEATSAIDISTEEILQQNINDIVYDKGGIMFVVAHRLSTIKDADEIIVVKDGYIAERGDHDTLLNNNGLYKQLIDEQKVAV</sequence>
<dbReference type="AlphaFoldDB" id="F1T7G3"/>
<evidence type="ECO:0000256" key="7">
    <source>
        <dbReference type="ARBA" id="ARBA00022989"/>
    </source>
</evidence>
<dbReference type="GO" id="GO:0140359">
    <property type="term" value="F:ABC-type transporter activity"/>
    <property type="evidence" value="ECO:0007669"/>
    <property type="project" value="InterPro"/>
</dbReference>
<dbReference type="Gene3D" id="3.40.50.300">
    <property type="entry name" value="P-loop containing nucleotide triphosphate hydrolases"/>
    <property type="match status" value="1"/>
</dbReference>
<keyword evidence="2" id="KW-0813">Transport</keyword>
<evidence type="ECO:0000256" key="2">
    <source>
        <dbReference type="ARBA" id="ARBA00022448"/>
    </source>
</evidence>
<dbReference type="eggNOG" id="COG1132">
    <property type="taxonomic scope" value="Bacteria"/>
</dbReference>
<keyword evidence="6" id="KW-0067">ATP-binding</keyword>
<name>F1T7G3_9FIRM</name>
<evidence type="ECO:0000256" key="9">
    <source>
        <dbReference type="SAM" id="Phobius"/>
    </source>
</evidence>
<dbReference type="GO" id="GO:0034040">
    <property type="term" value="F:ATPase-coupled lipid transmembrane transporter activity"/>
    <property type="evidence" value="ECO:0007669"/>
    <property type="project" value="TreeGrafter"/>
</dbReference>
<dbReference type="InterPro" id="IPR027417">
    <property type="entry name" value="P-loop_NTPase"/>
</dbReference>
<dbReference type="PANTHER" id="PTHR24221:SF654">
    <property type="entry name" value="ATP-BINDING CASSETTE SUB-FAMILY B MEMBER 6"/>
    <property type="match status" value="1"/>
</dbReference>
<reference evidence="12" key="2">
    <citation type="submission" date="2011-01" db="EMBL/GenBank/DDBJ databases">
        <title>The Non-contiguous Finished genome of Clostridium papyrosolvens.</title>
        <authorList>
            <person name="Lucas S."/>
            <person name="Copeland A."/>
            <person name="Lapidus A."/>
            <person name="Cheng J.-F."/>
            <person name="Goodwin L."/>
            <person name="Pitluck S."/>
            <person name="Misra M."/>
            <person name="Chertkov O."/>
            <person name="Detter J.C."/>
            <person name="Han C."/>
            <person name="Tapia R."/>
            <person name="Land M."/>
            <person name="Hauser L."/>
            <person name="Kyrpides N."/>
            <person name="Ivanova N."/>
            <person name="Pagani I."/>
            <person name="Mouttaki H."/>
            <person name="He Z."/>
            <person name="Zhou J."/>
            <person name="Hemme C.L."/>
            <person name="Woyke T."/>
        </authorList>
    </citation>
    <scope>NUCLEOTIDE SEQUENCE [LARGE SCALE GENOMIC DNA]</scope>
    <source>
        <strain evidence="12">DSM 2782</strain>
    </source>
</reference>
<evidence type="ECO:0000256" key="5">
    <source>
        <dbReference type="ARBA" id="ARBA00022741"/>
    </source>
</evidence>
<protein>
    <submittedName>
        <fullName evidence="12">ABC transporter related protein</fullName>
    </submittedName>
</protein>